<dbReference type="InterPro" id="IPR058163">
    <property type="entry name" value="LysR-type_TF_proteobact-type"/>
</dbReference>
<dbReference type="FunFam" id="1.10.10.10:FF:000001">
    <property type="entry name" value="LysR family transcriptional regulator"/>
    <property type="match status" value="1"/>
</dbReference>
<dbReference type="InterPro" id="IPR000847">
    <property type="entry name" value="LysR_HTH_N"/>
</dbReference>
<dbReference type="RefSeq" id="WP_119744459.1">
    <property type="nucleotide sequence ID" value="NZ_QVRA01000004.1"/>
</dbReference>
<accession>A0A418YV99</accession>
<reference evidence="6 7" key="1">
    <citation type="submission" date="2018-08" db="EMBL/GenBank/DDBJ databases">
        <title>Sphingobium sp. EO9.</title>
        <authorList>
            <person name="Park Y."/>
            <person name="Kim K.H."/>
            <person name="Jeon C.O."/>
        </authorList>
    </citation>
    <scope>NUCLEOTIDE SEQUENCE [LARGE SCALE GENOMIC DNA]</scope>
    <source>
        <strain evidence="6 7">EO9</strain>
    </source>
</reference>
<dbReference type="Pfam" id="PF03466">
    <property type="entry name" value="LysR_substrate"/>
    <property type="match status" value="1"/>
</dbReference>
<keyword evidence="7" id="KW-1185">Reference proteome</keyword>
<dbReference type="Proteomes" id="UP000283469">
    <property type="component" value="Unassembled WGS sequence"/>
</dbReference>
<gene>
    <name evidence="6" type="ORF">D0Z70_05520</name>
</gene>
<proteinExistence type="inferred from homology"/>
<dbReference type="SUPFAM" id="SSF53850">
    <property type="entry name" value="Periplasmic binding protein-like II"/>
    <property type="match status" value="1"/>
</dbReference>
<sequence>MLHWDDLRLFLAVARAGRLTSAGQALGVNHTTVARRLTALEEALGARLFDRTSRGVAMTAAGALLLDHAERAEREFDAAAAALSGRAEAIAGEVRLATPEAFGTYIVAPNIADFHARYPDLLLELMPESRAVSLANREADIAITVDRPPRGKLVVRKLCDYQLGLYASADYLARHPPIRTAQDVAAQPFVAYIDQMIDMRGLRYLSEVAGEARPVFRSSSIVAQQKAVASGVGLGLLHRFSADSEPGLVRILPDEVEITRSYWLVLRPEHQKSPRTRAVIAFIDDLLARYRALL</sequence>
<protein>
    <submittedName>
        <fullName evidence="6">LysR family transcriptional regulator</fullName>
    </submittedName>
</protein>
<dbReference type="PANTHER" id="PTHR30537:SF3">
    <property type="entry name" value="TRANSCRIPTIONAL REGULATORY PROTEIN"/>
    <property type="match status" value="1"/>
</dbReference>
<keyword evidence="2" id="KW-0805">Transcription regulation</keyword>
<dbReference type="OrthoDB" id="9787460at2"/>
<feature type="domain" description="HTH lysR-type" evidence="5">
    <location>
        <begin position="1"/>
        <end position="59"/>
    </location>
</feature>
<evidence type="ECO:0000256" key="4">
    <source>
        <dbReference type="ARBA" id="ARBA00023163"/>
    </source>
</evidence>
<dbReference type="GO" id="GO:0043565">
    <property type="term" value="F:sequence-specific DNA binding"/>
    <property type="evidence" value="ECO:0007669"/>
    <property type="project" value="TreeGrafter"/>
</dbReference>
<comment type="similarity">
    <text evidence="1">Belongs to the LysR transcriptional regulatory family.</text>
</comment>
<dbReference type="GO" id="GO:0006351">
    <property type="term" value="P:DNA-templated transcription"/>
    <property type="evidence" value="ECO:0007669"/>
    <property type="project" value="TreeGrafter"/>
</dbReference>
<comment type="caution">
    <text evidence="6">The sequence shown here is derived from an EMBL/GenBank/DDBJ whole genome shotgun (WGS) entry which is preliminary data.</text>
</comment>
<evidence type="ECO:0000256" key="1">
    <source>
        <dbReference type="ARBA" id="ARBA00009437"/>
    </source>
</evidence>
<dbReference type="Pfam" id="PF00126">
    <property type="entry name" value="HTH_1"/>
    <property type="match status" value="1"/>
</dbReference>
<evidence type="ECO:0000259" key="5">
    <source>
        <dbReference type="PROSITE" id="PS50931"/>
    </source>
</evidence>
<dbReference type="InterPro" id="IPR005119">
    <property type="entry name" value="LysR_subst-bd"/>
</dbReference>
<dbReference type="SUPFAM" id="SSF46785">
    <property type="entry name" value="Winged helix' DNA-binding domain"/>
    <property type="match status" value="1"/>
</dbReference>
<dbReference type="Gene3D" id="3.40.190.290">
    <property type="match status" value="1"/>
</dbReference>
<keyword evidence="3" id="KW-0238">DNA-binding</keyword>
<dbReference type="AlphaFoldDB" id="A0A418YV99"/>
<evidence type="ECO:0000256" key="2">
    <source>
        <dbReference type="ARBA" id="ARBA00023015"/>
    </source>
</evidence>
<keyword evidence="4" id="KW-0804">Transcription</keyword>
<name>A0A418YV99_9SPHN</name>
<dbReference type="GO" id="GO:0003700">
    <property type="term" value="F:DNA-binding transcription factor activity"/>
    <property type="evidence" value="ECO:0007669"/>
    <property type="project" value="InterPro"/>
</dbReference>
<organism evidence="6 7">
    <name type="scientific">Sphingobium terrigena</name>
    <dbReference type="NCBI Taxonomy" id="2304063"/>
    <lineage>
        <taxon>Bacteria</taxon>
        <taxon>Pseudomonadati</taxon>
        <taxon>Pseudomonadota</taxon>
        <taxon>Alphaproteobacteria</taxon>
        <taxon>Sphingomonadales</taxon>
        <taxon>Sphingomonadaceae</taxon>
        <taxon>Sphingobium</taxon>
    </lineage>
</organism>
<dbReference type="InterPro" id="IPR036388">
    <property type="entry name" value="WH-like_DNA-bd_sf"/>
</dbReference>
<evidence type="ECO:0000313" key="7">
    <source>
        <dbReference type="Proteomes" id="UP000283469"/>
    </source>
</evidence>
<dbReference type="EMBL" id="QVRA01000004">
    <property type="protein sequence ID" value="RJG56119.1"/>
    <property type="molecule type" value="Genomic_DNA"/>
</dbReference>
<dbReference type="Gene3D" id="1.10.10.10">
    <property type="entry name" value="Winged helix-like DNA-binding domain superfamily/Winged helix DNA-binding domain"/>
    <property type="match status" value="1"/>
</dbReference>
<dbReference type="PROSITE" id="PS50931">
    <property type="entry name" value="HTH_LYSR"/>
    <property type="match status" value="1"/>
</dbReference>
<evidence type="ECO:0000256" key="3">
    <source>
        <dbReference type="ARBA" id="ARBA00023125"/>
    </source>
</evidence>
<dbReference type="InterPro" id="IPR036390">
    <property type="entry name" value="WH_DNA-bd_sf"/>
</dbReference>
<dbReference type="PANTHER" id="PTHR30537">
    <property type="entry name" value="HTH-TYPE TRANSCRIPTIONAL REGULATOR"/>
    <property type="match status" value="1"/>
</dbReference>
<evidence type="ECO:0000313" key="6">
    <source>
        <dbReference type="EMBL" id="RJG56119.1"/>
    </source>
</evidence>